<feature type="chain" id="PRO_5029753042" description="LppX_LprAFG lipoprotein" evidence="1">
    <location>
        <begin position="22"/>
        <end position="262"/>
    </location>
</feature>
<gene>
    <name evidence="2" type="ORF">G3I21_15795</name>
</gene>
<protein>
    <recommendedName>
        <fullName evidence="4">LppX_LprAFG lipoprotein</fullName>
    </recommendedName>
</protein>
<evidence type="ECO:0000256" key="1">
    <source>
        <dbReference type="SAM" id="SignalP"/>
    </source>
</evidence>
<feature type="signal peptide" evidence="1">
    <location>
        <begin position="1"/>
        <end position="21"/>
    </location>
</feature>
<dbReference type="RefSeq" id="WP_164189259.1">
    <property type="nucleotide sequence ID" value="NZ_JAAGMR010000192.1"/>
</dbReference>
<proteinExistence type="predicted"/>
<accession>A0A7K3QTA6</accession>
<name>A0A7K3QTA6_9ACTN</name>
<dbReference type="Proteomes" id="UP000470520">
    <property type="component" value="Unassembled WGS sequence"/>
</dbReference>
<dbReference type="SUPFAM" id="SSF89392">
    <property type="entry name" value="Prokaryotic lipoproteins and lipoprotein localization factors"/>
    <property type="match status" value="1"/>
</dbReference>
<evidence type="ECO:0000313" key="3">
    <source>
        <dbReference type="Proteomes" id="UP000470520"/>
    </source>
</evidence>
<evidence type="ECO:0000313" key="2">
    <source>
        <dbReference type="EMBL" id="NEB93139.1"/>
    </source>
</evidence>
<dbReference type="EMBL" id="JAAGMR010000192">
    <property type="protein sequence ID" value="NEB93139.1"/>
    <property type="molecule type" value="Genomic_DNA"/>
</dbReference>
<dbReference type="InterPro" id="IPR029046">
    <property type="entry name" value="LolA/LolB/LppX"/>
</dbReference>
<dbReference type="AlphaFoldDB" id="A0A7K3QTA6"/>
<comment type="caution">
    <text evidence="2">The sequence shown here is derived from an EMBL/GenBank/DDBJ whole genome shotgun (WGS) entry which is preliminary data.</text>
</comment>
<dbReference type="Gene3D" id="2.50.20.20">
    <property type="match status" value="1"/>
</dbReference>
<keyword evidence="1" id="KW-0732">Signal</keyword>
<evidence type="ECO:0008006" key="4">
    <source>
        <dbReference type="Google" id="ProtNLM"/>
    </source>
</evidence>
<organism evidence="2 3">
    <name type="scientific">Streptomyces bauhiniae</name>
    <dbReference type="NCBI Taxonomy" id="2340725"/>
    <lineage>
        <taxon>Bacteria</taxon>
        <taxon>Bacillati</taxon>
        <taxon>Actinomycetota</taxon>
        <taxon>Actinomycetes</taxon>
        <taxon>Kitasatosporales</taxon>
        <taxon>Streptomycetaceae</taxon>
        <taxon>Streptomyces</taxon>
    </lineage>
</organism>
<reference evidence="2 3" key="1">
    <citation type="submission" date="2020-01" db="EMBL/GenBank/DDBJ databases">
        <title>Insect and environment-associated Actinomycetes.</title>
        <authorList>
            <person name="Currrie C."/>
            <person name="Chevrette M."/>
            <person name="Carlson C."/>
            <person name="Stubbendieck R."/>
            <person name="Wendt-Pienkowski E."/>
        </authorList>
    </citation>
    <scope>NUCLEOTIDE SEQUENCE [LARGE SCALE GENOMIC DNA]</scope>
    <source>
        <strain evidence="2 3">SID7754</strain>
    </source>
</reference>
<sequence>MRRPFVLAAAVALLCAGCATADAEDRSTSAPPAPDPGSLVREVVAETREGTARIDETIELAAAGNEYRIGVAGGFDFGADRGHLTVDPPWGTARTDEVFADGKVYARGSEGIAAGTWATVSRQEAEVHYLLRAPLNDPEHVLRQLSALRQVSDEGRETVHGVRATHYRGTVDHRTLTLRMAADVRKQMDDARQRLGTDLPVFADAWVDGRGHLVRTRLAVNLGGVEATATMNLTDLGKPVRVTVPDPADTVPGELVKSLVAG</sequence>